<gene>
    <name evidence="3" type="ORF">GKO32_14560</name>
</gene>
<protein>
    <recommendedName>
        <fullName evidence="2">DUF7144 domain-containing protein</fullName>
    </recommendedName>
</protein>
<keyword evidence="1" id="KW-1133">Transmembrane helix</keyword>
<feature type="domain" description="DUF7144" evidence="2">
    <location>
        <begin position="40"/>
        <end position="105"/>
    </location>
</feature>
<feature type="transmembrane region" description="Helical" evidence="1">
    <location>
        <begin position="87"/>
        <end position="105"/>
    </location>
</feature>
<reference evidence="3 4" key="1">
    <citation type="submission" date="2019-11" db="EMBL/GenBank/DDBJ databases">
        <title>Draft genome of Amycolatopsis RM579.</title>
        <authorList>
            <person name="Duangmal K."/>
            <person name="Mingma R."/>
        </authorList>
    </citation>
    <scope>NUCLEOTIDE SEQUENCE [LARGE SCALE GENOMIC DNA]</scope>
    <source>
        <strain evidence="3 4">RM579</strain>
    </source>
</reference>
<evidence type="ECO:0000313" key="4">
    <source>
        <dbReference type="Proteomes" id="UP000440096"/>
    </source>
</evidence>
<sequence length="111" mass="11566">MTDLPSQEGERSGRRSVATGLVWLCPTALLIAEVLLAGHVRPLTVVVSLAAAFALLTRRLWGRVATVVLALAGALSHATLVPADSRWLAIIALDLAVVAAVVLSGRPGTEH</sequence>
<evidence type="ECO:0000259" key="2">
    <source>
        <dbReference type="Pfam" id="PF23636"/>
    </source>
</evidence>
<feature type="transmembrane region" description="Helical" evidence="1">
    <location>
        <begin position="60"/>
        <end position="80"/>
    </location>
</feature>
<dbReference type="RefSeq" id="WP_154757391.1">
    <property type="nucleotide sequence ID" value="NZ_WMBA01000018.1"/>
</dbReference>
<dbReference type="OrthoDB" id="9901741at2"/>
<organism evidence="3 4">
    <name type="scientific">Amycolatopsis pithecellobii</name>
    <dbReference type="NCBI Taxonomy" id="664692"/>
    <lineage>
        <taxon>Bacteria</taxon>
        <taxon>Bacillati</taxon>
        <taxon>Actinomycetota</taxon>
        <taxon>Actinomycetes</taxon>
        <taxon>Pseudonocardiales</taxon>
        <taxon>Pseudonocardiaceae</taxon>
        <taxon>Amycolatopsis</taxon>
    </lineage>
</organism>
<accession>A0A6N7YQA7</accession>
<keyword evidence="1" id="KW-0472">Membrane</keyword>
<evidence type="ECO:0000313" key="3">
    <source>
        <dbReference type="EMBL" id="MTD55195.1"/>
    </source>
</evidence>
<evidence type="ECO:0000256" key="1">
    <source>
        <dbReference type="SAM" id="Phobius"/>
    </source>
</evidence>
<proteinExistence type="predicted"/>
<dbReference type="InterPro" id="IPR055568">
    <property type="entry name" value="DUF7144"/>
</dbReference>
<name>A0A6N7YQA7_9PSEU</name>
<dbReference type="AlphaFoldDB" id="A0A6N7YQA7"/>
<feature type="transmembrane region" description="Helical" evidence="1">
    <location>
        <begin position="21"/>
        <end position="40"/>
    </location>
</feature>
<comment type="caution">
    <text evidence="3">The sequence shown here is derived from an EMBL/GenBank/DDBJ whole genome shotgun (WGS) entry which is preliminary data.</text>
</comment>
<dbReference type="Pfam" id="PF23636">
    <property type="entry name" value="DUF7144"/>
    <property type="match status" value="1"/>
</dbReference>
<keyword evidence="1" id="KW-0812">Transmembrane</keyword>
<keyword evidence="4" id="KW-1185">Reference proteome</keyword>
<dbReference type="Proteomes" id="UP000440096">
    <property type="component" value="Unassembled WGS sequence"/>
</dbReference>
<dbReference type="EMBL" id="WMBA01000018">
    <property type="protein sequence ID" value="MTD55195.1"/>
    <property type="molecule type" value="Genomic_DNA"/>
</dbReference>